<dbReference type="Gramene" id="rna2174">
    <property type="protein sequence ID" value="RHN78556.1"/>
    <property type="gene ID" value="gene2174"/>
</dbReference>
<reference evidence="1" key="1">
    <citation type="journal article" date="2018" name="Nat. Plants">
        <title>Whole-genome landscape of Medicago truncatula symbiotic genes.</title>
        <authorList>
            <person name="Pecrix Y."/>
            <person name="Gamas P."/>
            <person name="Carrere S."/>
        </authorList>
    </citation>
    <scope>NUCLEOTIDE SEQUENCE</scope>
    <source>
        <tissue evidence="1">Leaves</tissue>
    </source>
</reference>
<accession>A0A396JJZ3</accession>
<dbReference type="PANTHER" id="PTHR31293">
    <property type="entry name" value="RNI-LIKE SUPERFAMILY PROTEIN"/>
    <property type="match status" value="1"/>
</dbReference>
<dbReference type="AlphaFoldDB" id="A0A396JJZ3"/>
<dbReference type="Pfam" id="PF07723">
    <property type="entry name" value="LRR_2"/>
    <property type="match status" value="1"/>
</dbReference>
<name>A0A396JJZ3_MEDTR</name>
<dbReference type="PANTHER" id="PTHR31293:SF16">
    <property type="entry name" value="RNI-LIKE SUPERFAMILY PROTEIN"/>
    <property type="match status" value="1"/>
</dbReference>
<gene>
    <name evidence="1" type="ORF">MtrunA17_Chr1g0167241</name>
</gene>
<dbReference type="EMBL" id="PSQE01000001">
    <property type="protein sequence ID" value="RHN78556.1"/>
    <property type="molecule type" value="Genomic_DNA"/>
</dbReference>
<protein>
    <submittedName>
        <fullName evidence="1">Putative leucine-rich repeat 2</fullName>
    </submittedName>
</protein>
<organism evidence="1">
    <name type="scientific">Medicago truncatula</name>
    <name type="common">Barrel medic</name>
    <name type="synonym">Medicago tribuloides</name>
    <dbReference type="NCBI Taxonomy" id="3880"/>
    <lineage>
        <taxon>Eukaryota</taxon>
        <taxon>Viridiplantae</taxon>
        <taxon>Streptophyta</taxon>
        <taxon>Embryophyta</taxon>
        <taxon>Tracheophyta</taxon>
        <taxon>Spermatophyta</taxon>
        <taxon>Magnoliopsida</taxon>
        <taxon>eudicotyledons</taxon>
        <taxon>Gunneridae</taxon>
        <taxon>Pentapetalae</taxon>
        <taxon>rosids</taxon>
        <taxon>fabids</taxon>
        <taxon>Fabales</taxon>
        <taxon>Fabaceae</taxon>
        <taxon>Papilionoideae</taxon>
        <taxon>50 kb inversion clade</taxon>
        <taxon>NPAAA clade</taxon>
        <taxon>Hologalegina</taxon>
        <taxon>IRL clade</taxon>
        <taxon>Trifolieae</taxon>
        <taxon>Medicago</taxon>
    </lineage>
</organism>
<dbReference type="InterPro" id="IPR013101">
    <property type="entry name" value="LRR_PRU1-like"/>
</dbReference>
<sequence>MKDTAATTVLSKRWKPLFLSQLILNFEDNPFPNPSQFRRFLNSFIAERDNNLPILSFNLKCRFRYFKYDITKFVTNVVQRGVQNLSIDLLFHGRVPTCVLTTKTLAVLKLKRLTFDVPHVHLPSLKVLHLEHVTFGYFEYITKLLSGCPILNELETKDLFIEQYSRVLRVVVLSLPNLVRANISDDLIRYDWLHMAQHLRIRQVCMCISIYLSIYLSMQISRSNL</sequence>
<evidence type="ECO:0000313" key="1">
    <source>
        <dbReference type="EMBL" id="RHN78556.1"/>
    </source>
</evidence>
<dbReference type="InterPro" id="IPR055294">
    <property type="entry name" value="FBL60-like"/>
</dbReference>
<proteinExistence type="predicted"/>
<comment type="caution">
    <text evidence="1">The sequence shown here is derived from an EMBL/GenBank/DDBJ whole genome shotgun (WGS) entry which is preliminary data.</text>
</comment>
<dbReference type="Proteomes" id="UP000265566">
    <property type="component" value="Chromosome 1"/>
</dbReference>